<keyword evidence="6 13" id="KW-0812">Transmembrane</keyword>
<comment type="similarity">
    <text evidence="12">Belongs to the cytochrome b561 family.</text>
</comment>
<dbReference type="SUPFAM" id="SSF81342">
    <property type="entry name" value="Transmembrane di-heme cytochromes"/>
    <property type="match status" value="1"/>
</dbReference>
<accession>A0A939FXS3</accession>
<evidence type="ECO:0000256" key="9">
    <source>
        <dbReference type="ARBA" id="ARBA00022989"/>
    </source>
</evidence>
<feature type="transmembrane region" description="Helical" evidence="13">
    <location>
        <begin position="102"/>
        <end position="120"/>
    </location>
</feature>
<comment type="caution">
    <text evidence="15">The sequence shown here is derived from an EMBL/GenBank/DDBJ whole genome shotgun (WGS) entry which is preliminary data.</text>
</comment>
<evidence type="ECO:0000256" key="2">
    <source>
        <dbReference type="ARBA" id="ARBA00004651"/>
    </source>
</evidence>
<keyword evidence="3" id="KW-0813">Transport</keyword>
<dbReference type="GO" id="GO:0020037">
    <property type="term" value="F:heme binding"/>
    <property type="evidence" value="ECO:0007669"/>
    <property type="project" value="TreeGrafter"/>
</dbReference>
<keyword evidence="11 13" id="KW-0472">Membrane</keyword>
<keyword evidence="9 13" id="KW-1133">Transmembrane helix</keyword>
<evidence type="ECO:0000259" key="14">
    <source>
        <dbReference type="Pfam" id="PF01292"/>
    </source>
</evidence>
<proteinExistence type="inferred from homology"/>
<evidence type="ECO:0000256" key="5">
    <source>
        <dbReference type="ARBA" id="ARBA00022617"/>
    </source>
</evidence>
<feature type="transmembrane region" description="Helical" evidence="13">
    <location>
        <begin position="50"/>
        <end position="72"/>
    </location>
</feature>
<keyword evidence="10" id="KW-0408">Iron</keyword>
<evidence type="ECO:0000256" key="4">
    <source>
        <dbReference type="ARBA" id="ARBA00022475"/>
    </source>
</evidence>
<dbReference type="EMBL" id="JAFMPP010000011">
    <property type="protein sequence ID" value="MBO0663465.1"/>
    <property type="molecule type" value="Genomic_DNA"/>
</dbReference>
<dbReference type="Proteomes" id="UP000664122">
    <property type="component" value="Unassembled WGS sequence"/>
</dbReference>
<keyword evidence="16" id="KW-1185">Reference proteome</keyword>
<keyword evidence="4" id="KW-1003">Cell membrane</keyword>
<evidence type="ECO:0000256" key="3">
    <source>
        <dbReference type="ARBA" id="ARBA00022448"/>
    </source>
</evidence>
<dbReference type="GO" id="GO:0009055">
    <property type="term" value="F:electron transfer activity"/>
    <property type="evidence" value="ECO:0007669"/>
    <property type="project" value="InterPro"/>
</dbReference>
<evidence type="ECO:0000256" key="11">
    <source>
        <dbReference type="ARBA" id="ARBA00023136"/>
    </source>
</evidence>
<name>A0A939FXS3_9HYPH</name>
<evidence type="ECO:0000256" key="8">
    <source>
        <dbReference type="ARBA" id="ARBA00022982"/>
    </source>
</evidence>
<dbReference type="Pfam" id="PF01292">
    <property type="entry name" value="Ni_hydr_CYTB"/>
    <property type="match status" value="1"/>
</dbReference>
<evidence type="ECO:0000313" key="16">
    <source>
        <dbReference type="Proteomes" id="UP000664122"/>
    </source>
</evidence>
<dbReference type="RefSeq" id="WP_207258257.1">
    <property type="nucleotide sequence ID" value="NZ_JAFMPP010000011.1"/>
</dbReference>
<reference evidence="15" key="1">
    <citation type="submission" date="2021-03" db="EMBL/GenBank/DDBJ databases">
        <title>Whole genome sequence of Jiella sp. CQZ9-1.</title>
        <authorList>
            <person name="Tuo L."/>
        </authorList>
    </citation>
    <scope>NUCLEOTIDE SEQUENCE</scope>
    <source>
        <strain evidence="15">CQZ9-1</strain>
    </source>
</reference>
<evidence type="ECO:0000256" key="10">
    <source>
        <dbReference type="ARBA" id="ARBA00023004"/>
    </source>
</evidence>
<dbReference type="InterPro" id="IPR052168">
    <property type="entry name" value="Cytochrome_b561_oxidase"/>
</dbReference>
<dbReference type="InterPro" id="IPR016174">
    <property type="entry name" value="Di-haem_cyt_TM"/>
</dbReference>
<evidence type="ECO:0000256" key="13">
    <source>
        <dbReference type="SAM" id="Phobius"/>
    </source>
</evidence>
<comment type="subcellular location">
    <subcellularLocation>
        <location evidence="2">Cell membrane</location>
        <topology evidence="2">Multi-pass membrane protein</topology>
    </subcellularLocation>
</comment>
<gene>
    <name evidence="15" type="ORF">J1C48_12825</name>
</gene>
<dbReference type="InterPro" id="IPR011577">
    <property type="entry name" value="Cyt_b561_bac/Ni-Hgenase"/>
</dbReference>
<dbReference type="PANTHER" id="PTHR30529:SF1">
    <property type="entry name" value="CYTOCHROME B561 HOMOLOG 2"/>
    <property type="match status" value="1"/>
</dbReference>
<feature type="transmembrane region" description="Helical" evidence="13">
    <location>
        <begin position="12"/>
        <end position="30"/>
    </location>
</feature>
<keyword evidence="8" id="KW-0249">Electron transport</keyword>
<keyword evidence="7" id="KW-0479">Metal-binding</keyword>
<keyword evidence="5" id="KW-0349">Heme</keyword>
<feature type="transmembrane region" description="Helical" evidence="13">
    <location>
        <begin position="132"/>
        <end position="155"/>
    </location>
</feature>
<evidence type="ECO:0000256" key="6">
    <source>
        <dbReference type="ARBA" id="ARBA00022692"/>
    </source>
</evidence>
<sequence>MLKTAPTTGWSRLNVFLHWTIVLLIIGQWIEGGFMSDVWDATLDGKITDQLTTTLGYSHIVIGSVILAATLIRLGDRFVVGRPPHNDEEPQWSTMLAKVTHFLLYALLIVMPVLGLLAWFTGNDTIAGYHAFLWTPLLVLAGLHILGALAQHFWFRSPALKRMIPGVRHSV</sequence>
<dbReference type="GO" id="GO:0005886">
    <property type="term" value="C:plasma membrane"/>
    <property type="evidence" value="ECO:0007669"/>
    <property type="project" value="UniProtKB-SubCell"/>
</dbReference>
<evidence type="ECO:0000256" key="7">
    <source>
        <dbReference type="ARBA" id="ARBA00022723"/>
    </source>
</evidence>
<evidence type="ECO:0000256" key="12">
    <source>
        <dbReference type="ARBA" id="ARBA00037975"/>
    </source>
</evidence>
<dbReference type="AlphaFoldDB" id="A0A939FXS3"/>
<organism evidence="15 16">
    <name type="scientific">Jiella flava</name>
    <dbReference type="NCBI Taxonomy" id="2816857"/>
    <lineage>
        <taxon>Bacteria</taxon>
        <taxon>Pseudomonadati</taxon>
        <taxon>Pseudomonadota</taxon>
        <taxon>Alphaproteobacteria</taxon>
        <taxon>Hyphomicrobiales</taxon>
        <taxon>Aurantimonadaceae</taxon>
        <taxon>Jiella</taxon>
    </lineage>
</organism>
<dbReference type="GO" id="GO:0046872">
    <property type="term" value="F:metal ion binding"/>
    <property type="evidence" value="ECO:0007669"/>
    <property type="project" value="UniProtKB-KW"/>
</dbReference>
<protein>
    <submittedName>
        <fullName evidence="15">Cytochrome b/b6 domain-containing protein</fullName>
    </submittedName>
</protein>
<evidence type="ECO:0000313" key="15">
    <source>
        <dbReference type="EMBL" id="MBO0663465.1"/>
    </source>
</evidence>
<evidence type="ECO:0000256" key="1">
    <source>
        <dbReference type="ARBA" id="ARBA00001970"/>
    </source>
</evidence>
<dbReference type="PANTHER" id="PTHR30529">
    <property type="entry name" value="CYTOCHROME B561"/>
    <property type="match status" value="1"/>
</dbReference>
<comment type="cofactor">
    <cofactor evidence="1">
        <name>heme b</name>
        <dbReference type="ChEBI" id="CHEBI:60344"/>
    </cofactor>
</comment>
<dbReference type="GO" id="GO:0022904">
    <property type="term" value="P:respiratory electron transport chain"/>
    <property type="evidence" value="ECO:0007669"/>
    <property type="project" value="InterPro"/>
</dbReference>
<feature type="domain" description="Cytochrome b561 bacterial/Ni-hydrogenase" evidence="14">
    <location>
        <begin position="10"/>
        <end position="166"/>
    </location>
</feature>